<name>A0A1M4ZGY0_9LACT</name>
<dbReference type="InterPro" id="IPR015077">
    <property type="entry name" value="DUF1858"/>
</dbReference>
<dbReference type="Gene3D" id="1.10.3910.10">
    <property type="entry name" value="SP0561-like"/>
    <property type="match status" value="1"/>
</dbReference>
<dbReference type="Proteomes" id="UP000184128">
    <property type="component" value="Unassembled WGS sequence"/>
</dbReference>
<dbReference type="SUPFAM" id="SSF140683">
    <property type="entry name" value="SP0561-like"/>
    <property type="match status" value="1"/>
</dbReference>
<dbReference type="InterPro" id="IPR038062">
    <property type="entry name" value="ScdA-like_N_sf"/>
</dbReference>
<dbReference type="OrthoDB" id="411397at2"/>
<gene>
    <name evidence="2" type="ORF">SAMN02745249_01956</name>
</gene>
<reference evidence="3" key="1">
    <citation type="submission" date="2016-11" db="EMBL/GenBank/DDBJ databases">
        <authorList>
            <person name="Varghese N."/>
            <person name="Submissions S."/>
        </authorList>
    </citation>
    <scope>NUCLEOTIDE SEQUENCE [LARGE SCALE GENOMIC DNA]</scope>
    <source>
        <strain evidence="3">DSM 15692</strain>
    </source>
</reference>
<dbReference type="STRING" id="1121025.SAMN02745249_01956"/>
<evidence type="ECO:0000313" key="2">
    <source>
        <dbReference type="EMBL" id="SHF17062.1"/>
    </source>
</evidence>
<dbReference type="AlphaFoldDB" id="A0A1M4ZGY0"/>
<dbReference type="RefSeq" id="WP_073298630.1">
    <property type="nucleotide sequence ID" value="NZ_FQUF01000039.1"/>
</dbReference>
<accession>A0A1M4ZGY0</accession>
<evidence type="ECO:0000259" key="1">
    <source>
        <dbReference type="Pfam" id="PF08984"/>
    </source>
</evidence>
<keyword evidence="3" id="KW-1185">Reference proteome</keyword>
<evidence type="ECO:0000313" key="3">
    <source>
        <dbReference type="Proteomes" id="UP000184128"/>
    </source>
</evidence>
<proteinExistence type="predicted"/>
<protein>
    <recommendedName>
        <fullName evidence="1">DUF1858 domain-containing protein</fullName>
    </recommendedName>
</protein>
<dbReference type="EMBL" id="FQUF01000039">
    <property type="protein sequence ID" value="SHF17062.1"/>
    <property type="molecule type" value="Genomic_DNA"/>
</dbReference>
<feature type="domain" description="DUF1858" evidence="1">
    <location>
        <begin position="4"/>
        <end position="61"/>
    </location>
</feature>
<organism evidence="2 3">
    <name type="scientific">Atopostipes suicloacalis DSM 15692</name>
    <dbReference type="NCBI Taxonomy" id="1121025"/>
    <lineage>
        <taxon>Bacteria</taxon>
        <taxon>Bacillati</taxon>
        <taxon>Bacillota</taxon>
        <taxon>Bacilli</taxon>
        <taxon>Lactobacillales</taxon>
        <taxon>Carnobacteriaceae</taxon>
        <taxon>Atopostipes</taxon>
    </lineage>
</organism>
<dbReference type="Pfam" id="PF08984">
    <property type="entry name" value="DUF1858"/>
    <property type="match status" value="1"/>
</dbReference>
<sequence length="74" mass="8434">MKIIDGNRTVYDLIQEYPELKPILVEIGFKPLSNDKMLNTVGRMMPLNSGAKQIKLSLDDLKIALRKEGFDLQD</sequence>